<evidence type="ECO:0008006" key="5">
    <source>
        <dbReference type="Google" id="ProtNLM"/>
    </source>
</evidence>
<accession>A0A653D0J7</accession>
<dbReference type="EMBL" id="CAACVG010009615">
    <property type="protein sequence ID" value="VEN53706.1"/>
    <property type="molecule type" value="Genomic_DNA"/>
</dbReference>
<sequence>MSNSLQRVAPANPKCSEWLATKPFVSPANWRRTRPRCSSCGSSTTPPSKPDPPSNCTILNQTSDSLSLECSEGFDGGLRQQFVMEVFDAASGRLVGNVTSRQPAFGVGGLDAGAGFKINVYAANRKGRSPVRRPHHLLLLQITPLLGALIGVVAALILVAIIIVVVIRLRGGGDRGDKDYDDTELANNGRRGVSGSNSDKASTEPLNKELNSSTDSLEEKNPDIIPQNNAEDEYQDEERAFERLNNITIRSYSRIQSPNNQLKNENYITKSDEITYAELSLSNHQHQQPLSAAPAQLLYSQSATAPAQCIPMSLMRRPEPTVYAQLDVARMRPPIAPAAAAFHALQRHLPMTYQTTPRPVRDDAHATMTQQPHDGSVTSETPLLNQRDSSVLQSLLDVSSSRTPTITSTLPRTVTATRF</sequence>
<dbReference type="InterPro" id="IPR003961">
    <property type="entry name" value="FN3_dom"/>
</dbReference>
<proteinExistence type="predicted"/>
<keyword evidence="2" id="KW-0812">Transmembrane</keyword>
<protein>
    <recommendedName>
        <fullName evidence="5">Fibronectin type-III domain-containing protein</fullName>
    </recommendedName>
</protein>
<feature type="region of interest" description="Disordered" evidence="1">
    <location>
        <begin position="30"/>
        <end position="54"/>
    </location>
</feature>
<dbReference type="CDD" id="cd00063">
    <property type="entry name" value="FN3"/>
    <property type="match status" value="1"/>
</dbReference>
<keyword evidence="4" id="KW-1185">Reference proteome</keyword>
<feature type="region of interest" description="Disordered" evidence="1">
    <location>
        <begin position="177"/>
        <end position="235"/>
    </location>
</feature>
<dbReference type="PANTHER" id="PTHR23278">
    <property type="entry name" value="SIDESTEP PROTEIN"/>
    <property type="match status" value="1"/>
</dbReference>
<evidence type="ECO:0000313" key="3">
    <source>
        <dbReference type="EMBL" id="VEN53706.1"/>
    </source>
</evidence>
<dbReference type="OrthoDB" id="8825892at2759"/>
<keyword evidence="2" id="KW-0472">Membrane</keyword>
<evidence type="ECO:0000256" key="1">
    <source>
        <dbReference type="SAM" id="MobiDB-lite"/>
    </source>
</evidence>
<gene>
    <name evidence="3" type="ORF">CALMAC_LOCUS13422</name>
</gene>
<dbReference type="AlphaFoldDB" id="A0A653D0J7"/>
<organism evidence="3 4">
    <name type="scientific">Callosobruchus maculatus</name>
    <name type="common">Southern cowpea weevil</name>
    <name type="synonym">Pulse bruchid</name>
    <dbReference type="NCBI Taxonomy" id="64391"/>
    <lineage>
        <taxon>Eukaryota</taxon>
        <taxon>Metazoa</taxon>
        <taxon>Ecdysozoa</taxon>
        <taxon>Arthropoda</taxon>
        <taxon>Hexapoda</taxon>
        <taxon>Insecta</taxon>
        <taxon>Pterygota</taxon>
        <taxon>Neoptera</taxon>
        <taxon>Endopterygota</taxon>
        <taxon>Coleoptera</taxon>
        <taxon>Polyphaga</taxon>
        <taxon>Cucujiformia</taxon>
        <taxon>Chrysomeloidea</taxon>
        <taxon>Chrysomelidae</taxon>
        <taxon>Bruchinae</taxon>
        <taxon>Bruchini</taxon>
        <taxon>Callosobruchus</taxon>
    </lineage>
</organism>
<evidence type="ECO:0000256" key="2">
    <source>
        <dbReference type="SAM" id="Phobius"/>
    </source>
</evidence>
<dbReference type="InterPro" id="IPR036116">
    <property type="entry name" value="FN3_sf"/>
</dbReference>
<feature type="compositionally biased region" description="Low complexity" evidence="1">
    <location>
        <begin position="36"/>
        <end position="46"/>
    </location>
</feature>
<dbReference type="PANTHER" id="PTHR23278:SF30">
    <property type="entry name" value="SIDESTEP VIII, ISOFORM B"/>
    <property type="match status" value="1"/>
</dbReference>
<feature type="compositionally biased region" description="Polar residues" evidence="1">
    <location>
        <begin position="367"/>
        <end position="384"/>
    </location>
</feature>
<dbReference type="Gene3D" id="2.60.40.10">
    <property type="entry name" value="Immunoglobulins"/>
    <property type="match status" value="1"/>
</dbReference>
<name>A0A653D0J7_CALMS</name>
<dbReference type="SUPFAM" id="SSF49265">
    <property type="entry name" value="Fibronectin type III"/>
    <property type="match status" value="1"/>
</dbReference>
<keyword evidence="2" id="KW-1133">Transmembrane helix</keyword>
<feature type="transmembrane region" description="Helical" evidence="2">
    <location>
        <begin position="137"/>
        <end position="167"/>
    </location>
</feature>
<evidence type="ECO:0000313" key="4">
    <source>
        <dbReference type="Proteomes" id="UP000410492"/>
    </source>
</evidence>
<reference evidence="3 4" key="1">
    <citation type="submission" date="2019-01" db="EMBL/GenBank/DDBJ databases">
        <authorList>
            <person name="Sayadi A."/>
        </authorList>
    </citation>
    <scope>NUCLEOTIDE SEQUENCE [LARGE SCALE GENOMIC DNA]</scope>
</reference>
<feature type="region of interest" description="Disordered" evidence="1">
    <location>
        <begin position="365"/>
        <end position="384"/>
    </location>
</feature>
<dbReference type="InterPro" id="IPR013783">
    <property type="entry name" value="Ig-like_fold"/>
</dbReference>
<dbReference type="Proteomes" id="UP000410492">
    <property type="component" value="Unassembled WGS sequence"/>
</dbReference>